<feature type="binding site" evidence="3">
    <location>
        <begin position="309"/>
        <end position="310"/>
    </location>
    <ligand>
        <name>L-histidine</name>
        <dbReference type="ChEBI" id="CHEBI:57595"/>
    </ligand>
</feature>
<evidence type="ECO:0000256" key="3">
    <source>
        <dbReference type="PIRSR" id="PIRSR001549-1"/>
    </source>
</evidence>
<dbReference type="PANTHER" id="PTHR43707">
    <property type="entry name" value="HISTIDYL-TRNA SYNTHETASE"/>
    <property type="match status" value="1"/>
</dbReference>
<evidence type="ECO:0000313" key="5">
    <source>
        <dbReference type="EMBL" id="RMA43854.1"/>
    </source>
</evidence>
<keyword evidence="5" id="KW-0808">Transferase</keyword>
<feature type="binding site" evidence="3">
    <location>
        <position position="106"/>
    </location>
    <ligand>
        <name>L-histidine</name>
        <dbReference type="ChEBI" id="CHEBI:57595"/>
    </ligand>
</feature>
<evidence type="ECO:0000259" key="4">
    <source>
        <dbReference type="PROSITE" id="PS50862"/>
    </source>
</evidence>
<dbReference type="InterPro" id="IPR045864">
    <property type="entry name" value="aa-tRNA-synth_II/BPL/LPL"/>
</dbReference>
<dbReference type="EMBL" id="RCNT01000001">
    <property type="protein sequence ID" value="RMA43854.1"/>
    <property type="molecule type" value="Genomic_DNA"/>
</dbReference>
<dbReference type="GO" id="GO:0006427">
    <property type="term" value="P:histidyl-tRNA aminoacylation"/>
    <property type="evidence" value="ECO:0007669"/>
    <property type="project" value="TreeGrafter"/>
</dbReference>
<dbReference type="PANTHER" id="PTHR43707:SF1">
    <property type="entry name" value="HISTIDINE--TRNA LIGASE, MITOCHONDRIAL-RELATED"/>
    <property type="match status" value="1"/>
</dbReference>
<proteinExistence type="predicted"/>
<dbReference type="RefSeq" id="WP_121896444.1">
    <property type="nucleotide sequence ID" value="NZ_RCNT01000001.1"/>
</dbReference>
<dbReference type="InterPro" id="IPR041715">
    <property type="entry name" value="HisRS-like_core"/>
</dbReference>
<feature type="binding site" evidence="3">
    <location>
        <position position="110"/>
    </location>
    <ligand>
        <name>L-histidine</name>
        <dbReference type="ChEBI" id="CHEBI:57595"/>
    </ligand>
</feature>
<dbReference type="InterPro" id="IPR004516">
    <property type="entry name" value="HisRS/HisZ"/>
</dbReference>
<dbReference type="SUPFAM" id="SSF55681">
    <property type="entry name" value="Class II aaRS and biotin synthetases"/>
    <property type="match status" value="1"/>
</dbReference>
<dbReference type="Proteomes" id="UP000281343">
    <property type="component" value="Unassembled WGS sequence"/>
</dbReference>
<dbReference type="GO" id="GO:0004821">
    <property type="term" value="F:histidine-tRNA ligase activity"/>
    <property type="evidence" value="ECO:0007669"/>
    <property type="project" value="TreeGrafter"/>
</dbReference>
<accession>A0A3L9Y4W1</accession>
<keyword evidence="5" id="KW-0328">Glycosyltransferase</keyword>
<evidence type="ECO:0000313" key="6">
    <source>
        <dbReference type="Proteomes" id="UP000281343"/>
    </source>
</evidence>
<dbReference type="PIRSF" id="PIRSF001549">
    <property type="entry name" value="His-tRNA_synth"/>
    <property type="match status" value="1"/>
</dbReference>
<gene>
    <name evidence="5" type="ORF">D9R08_02715</name>
</gene>
<feature type="binding site" evidence="3">
    <location>
        <position position="304"/>
    </location>
    <ligand>
        <name>L-histidine</name>
        <dbReference type="ChEBI" id="CHEBI:57595"/>
    </ligand>
</feature>
<dbReference type="Gene3D" id="3.30.930.10">
    <property type="entry name" value="Bira Bifunctional Protein, Domain 2"/>
    <property type="match status" value="1"/>
</dbReference>
<sequence length="371" mass="40465">MSDKAAIRAEAARLQAFFSASGAVPVEADLLQSAETLLDLYGEDIRARAYTTHDPDRGELMLRPDFTVPVVQMHMANGAEPARYTYLGEVFRKQQADSRRASEYLQVGYEVFDRANPAAADAEVFALFSEVLSPLGLAPVTGDIGILLAAVDSLSTTERRKRALRRHIWRPRRFRVLLDRFTGRKPAPLGRAALLERAETGLEALIASGGPMIGLRGPDEIERRIRHLQEDAAAEPIGTAEAEVLDVILSLRETLNNAHEQLRDIAVDLPGMSHAVARMARRMDALDQAGVDVAGLPFEASYGRTNMEYYDGFVFGFLAEGQPRLPPVATGGRYDALCRMLGGGREIPAVGGVIRPELVHALHNDLAEGGS</sequence>
<dbReference type="GO" id="GO:0005737">
    <property type="term" value="C:cytoplasm"/>
    <property type="evidence" value="ECO:0007669"/>
    <property type="project" value="InterPro"/>
</dbReference>
<dbReference type="Pfam" id="PF13393">
    <property type="entry name" value="tRNA-synt_His"/>
    <property type="match status" value="2"/>
</dbReference>
<dbReference type="InterPro" id="IPR006195">
    <property type="entry name" value="aa-tRNA-synth_II"/>
</dbReference>
<feature type="domain" description="Aminoacyl-transfer RNA synthetases class-II family profile" evidence="4">
    <location>
        <begin position="17"/>
        <end position="325"/>
    </location>
</feature>
<reference evidence="5 6" key="1">
    <citation type="submission" date="2018-10" db="EMBL/GenBank/DDBJ databases">
        <authorList>
            <person name="Jung H.S."/>
            <person name="Jeon C.O."/>
        </authorList>
    </citation>
    <scope>NUCLEOTIDE SEQUENCE [LARGE SCALE GENOMIC DNA]</scope>
    <source>
        <strain evidence="5 6">MA-7-27</strain>
    </source>
</reference>
<dbReference type="PROSITE" id="PS50862">
    <property type="entry name" value="AA_TRNA_LIGASE_II"/>
    <property type="match status" value="1"/>
</dbReference>
<feature type="binding site" evidence="3">
    <location>
        <position position="92"/>
    </location>
    <ligand>
        <name>L-histidine</name>
        <dbReference type="ChEBI" id="CHEBI:57595"/>
    </ligand>
</feature>
<dbReference type="NCBIfam" id="NF008952">
    <property type="entry name" value="PRK12295.1-5"/>
    <property type="match status" value="1"/>
</dbReference>
<feature type="binding site" evidence="3">
    <location>
        <begin position="65"/>
        <end position="67"/>
    </location>
    <ligand>
        <name>L-histidine</name>
        <dbReference type="ChEBI" id="CHEBI:57595"/>
    </ligand>
</feature>
<dbReference type="OrthoDB" id="9797914at2"/>
<evidence type="ECO:0000256" key="1">
    <source>
        <dbReference type="ARBA" id="ARBA00011738"/>
    </source>
</evidence>
<organism evidence="5 6">
    <name type="scientific">Rhodophyticola porphyridii</name>
    <dbReference type="NCBI Taxonomy" id="1852017"/>
    <lineage>
        <taxon>Bacteria</taxon>
        <taxon>Pseudomonadati</taxon>
        <taxon>Pseudomonadota</taxon>
        <taxon>Alphaproteobacteria</taxon>
        <taxon>Rhodobacterales</taxon>
        <taxon>Roseobacteraceae</taxon>
        <taxon>Rhodophyticola</taxon>
    </lineage>
</organism>
<protein>
    <recommendedName>
        <fullName evidence="2">Histidine--tRNA ligase</fullName>
    </recommendedName>
</protein>
<evidence type="ECO:0000256" key="2">
    <source>
        <dbReference type="ARBA" id="ARBA00017399"/>
    </source>
</evidence>
<keyword evidence="6" id="KW-1185">Reference proteome</keyword>
<comment type="subunit">
    <text evidence="1">Homodimer.</text>
</comment>
<dbReference type="AlphaFoldDB" id="A0A3L9Y4W1"/>
<name>A0A3L9Y4W1_9RHOB</name>
<dbReference type="GO" id="GO:0016757">
    <property type="term" value="F:glycosyltransferase activity"/>
    <property type="evidence" value="ECO:0007669"/>
    <property type="project" value="UniProtKB-KW"/>
</dbReference>
<comment type="caution">
    <text evidence="5">The sequence shown here is derived from an EMBL/GenBank/DDBJ whole genome shotgun (WGS) entry which is preliminary data.</text>
</comment>